<dbReference type="OrthoDB" id="6919948at2759"/>
<protein>
    <submittedName>
        <fullName evidence="3">Uncharacterized protein</fullName>
    </submittedName>
</protein>
<dbReference type="EMBL" id="BGPR01043838">
    <property type="protein sequence ID" value="GBO20485.1"/>
    <property type="molecule type" value="Genomic_DNA"/>
</dbReference>
<accession>A0A4Y2V5C8</accession>
<evidence type="ECO:0000313" key="5">
    <source>
        <dbReference type="Proteomes" id="UP000499080"/>
    </source>
</evidence>
<reference evidence="3 5" key="1">
    <citation type="journal article" date="2019" name="Sci. Rep.">
        <title>Orb-weaving spider Araneus ventricosus genome elucidates the spidroin gene catalogue.</title>
        <authorList>
            <person name="Kono N."/>
            <person name="Nakamura H."/>
            <person name="Ohtoshi R."/>
            <person name="Moran D.A.P."/>
            <person name="Shinohara A."/>
            <person name="Yoshida Y."/>
            <person name="Fujiwara M."/>
            <person name="Mori M."/>
            <person name="Tomita M."/>
            <person name="Arakawa K."/>
        </authorList>
    </citation>
    <scope>NUCLEOTIDE SEQUENCE [LARGE SCALE GENOMIC DNA]</scope>
</reference>
<dbReference type="EMBL" id="BGPR01043836">
    <property type="protein sequence ID" value="GBO20483.1"/>
    <property type="molecule type" value="Genomic_DNA"/>
</dbReference>
<dbReference type="EMBL" id="BGPR01043833">
    <property type="protein sequence ID" value="GBO20479.1"/>
    <property type="molecule type" value="Genomic_DNA"/>
</dbReference>
<gene>
    <name evidence="4" type="ORF">AVEN_239253_1</name>
    <name evidence="2" type="ORF">AVEN_262759_1</name>
    <name evidence="3" type="ORF">AVEN_43122_1</name>
    <name evidence="1" type="ORF">AVEN_98933_1</name>
</gene>
<comment type="caution">
    <text evidence="3">The sequence shown here is derived from an EMBL/GenBank/DDBJ whole genome shotgun (WGS) entry which is preliminary data.</text>
</comment>
<name>A0A4Y2V5C8_ARAVE</name>
<dbReference type="Proteomes" id="UP000499080">
    <property type="component" value="Unassembled WGS sequence"/>
</dbReference>
<dbReference type="AlphaFoldDB" id="A0A4Y2V5C8"/>
<dbReference type="EMBL" id="BGPR01043834">
    <property type="protein sequence ID" value="GBO20480.1"/>
    <property type="molecule type" value="Genomic_DNA"/>
</dbReference>
<evidence type="ECO:0000313" key="3">
    <source>
        <dbReference type="EMBL" id="GBO20483.1"/>
    </source>
</evidence>
<keyword evidence="5" id="KW-1185">Reference proteome</keyword>
<sequence>MCTKRCGKWGKIVLNRLDRECDLIAADTQYKSCDARWFSMVDSSTPDKPFENAVRGSFHKSKLEAFKELCNFLDNNDDCQYLLLDLVEMLLRLCTVSDVV</sequence>
<evidence type="ECO:0000313" key="4">
    <source>
        <dbReference type="EMBL" id="GBO20485.1"/>
    </source>
</evidence>
<evidence type="ECO:0000313" key="1">
    <source>
        <dbReference type="EMBL" id="GBO20479.1"/>
    </source>
</evidence>
<organism evidence="3 5">
    <name type="scientific">Araneus ventricosus</name>
    <name type="common">Orbweaver spider</name>
    <name type="synonym">Epeira ventricosa</name>
    <dbReference type="NCBI Taxonomy" id="182803"/>
    <lineage>
        <taxon>Eukaryota</taxon>
        <taxon>Metazoa</taxon>
        <taxon>Ecdysozoa</taxon>
        <taxon>Arthropoda</taxon>
        <taxon>Chelicerata</taxon>
        <taxon>Arachnida</taxon>
        <taxon>Araneae</taxon>
        <taxon>Araneomorphae</taxon>
        <taxon>Entelegynae</taxon>
        <taxon>Araneoidea</taxon>
        <taxon>Araneidae</taxon>
        <taxon>Araneus</taxon>
    </lineage>
</organism>
<evidence type="ECO:0000313" key="2">
    <source>
        <dbReference type="EMBL" id="GBO20480.1"/>
    </source>
</evidence>
<proteinExistence type="predicted"/>